<dbReference type="EMBL" id="CM039429">
    <property type="protein sequence ID" value="KAI4346888.1"/>
    <property type="molecule type" value="Genomic_DNA"/>
</dbReference>
<proteinExistence type="predicted"/>
<evidence type="ECO:0000313" key="2">
    <source>
        <dbReference type="Proteomes" id="UP000828941"/>
    </source>
</evidence>
<comment type="caution">
    <text evidence="1">The sequence shown here is derived from an EMBL/GenBank/DDBJ whole genome shotgun (WGS) entry which is preliminary data.</text>
</comment>
<sequence>MTEEFSSVSVSVESVPKAEKLGQMVLKKKRTDFSALRKLSTEENPPPSFPRLAGEGGARGAHLSAFRCFQLLSRCLTLLLLARTAARFDCRKITMKKQKIGIPESSKIKFEESEEEQSSSSSEDEEEEIEQELADVTFEELQKARSNGAFSVFQKTKEEKKPKRANKNRPMEASCKKPVPTLREVVQAPKKVIRDPRFESLCGKLDTDGFKKRYDFLFEKELPAEREALQKKLKKSKDPNIINEAKERISWIDKQLKSDSSKRIDAEILAQHKKTEREASKQGKRPFYIKKSEIRKQRLIKKYNDLKSSGKLDSYMEKKRRRNASKDRRYMPYRRSGENDQ</sequence>
<keyword evidence="2" id="KW-1185">Reference proteome</keyword>
<reference evidence="1 2" key="1">
    <citation type="journal article" date="2022" name="DNA Res.">
        <title>Chromosomal-level genome assembly of the orchid tree Bauhinia variegata (Leguminosae; Cercidoideae) supports the allotetraploid origin hypothesis of Bauhinia.</title>
        <authorList>
            <person name="Zhong Y."/>
            <person name="Chen Y."/>
            <person name="Zheng D."/>
            <person name="Pang J."/>
            <person name="Liu Y."/>
            <person name="Luo S."/>
            <person name="Meng S."/>
            <person name="Qian L."/>
            <person name="Wei D."/>
            <person name="Dai S."/>
            <person name="Zhou R."/>
        </authorList>
    </citation>
    <scope>NUCLEOTIDE SEQUENCE [LARGE SCALE GENOMIC DNA]</scope>
    <source>
        <strain evidence="1">BV-YZ2020</strain>
    </source>
</reference>
<dbReference type="Proteomes" id="UP000828941">
    <property type="component" value="Chromosome 4"/>
</dbReference>
<evidence type="ECO:0000313" key="1">
    <source>
        <dbReference type="EMBL" id="KAI4346888.1"/>
    </source>
</evidence>
<accession>A0ACB9PED4</accession>
<gene>
    <name evidence="1" type="ORF">L6164_007751</name>
</gene>
<name>A0ACB9PED4_BAUVA</name>
<protein>
    <submittedName>
        <fullName evidence="1">Uncharacterized protein</fullName>
    </submittedName>
</protein>
<organism evidence="1 2">
    <name type="scientific">Bauhinia variegata</name>
    <name type="common">Purple orchid tree</name>
    <name type="synonym">Phanera variegata</name>
    <dbReference type="NCBI Taxonomy" id="167791"/>
    <lineage>
        <taxon>Eukaryota</taxon>
        <taxon>Viridiplantae</taxon>
        <taxon>Streptophyta</taxon>
        <taxon>Embryophyta</taxon>
        <taxon>Tracheophyta</taxon>
        <taxon>Spermatophyta</taxon>
        <taxon>Magnoliopsida</taxon>
        <taxon>eudicotyledons</taxon>
        <taxon>Gunneridae</taxon>
        <taxon>Pentapetalae</taxon>
        <taxon>rosids</taxon>
        <taxon>fabids</taxon>
        <taxon>Fabales</taxon>
        <taxon>Fabaceae</taxon>
        <taxon>Cercidoideae</taxon>
        <taxon>Cercideae</taxon>
        <taxon>Bauhiniinae</taxon>
        <taxon>Bauhinia</taxon>
    </lineage>
</organism>